<dbReference type="VEuPathDB" id="FungiDB:BDBG_04223"/>
<name>A0A179UJT7_BLAGS</name>
<reference evidence="3" key="1">
    <citation type="journal article" date="2015" name="PLoS Genet.">
        <title>The dynamic genome and transcriptome of the human fungal pathogen Blastomyces and close relative Emmonsia.</title>
        <authorList>
            <person name="Munoz J.F."/>
            <person name="Gauthier G.M."/>
            <person name="Desjardins C.A."/>
            <person name="Gallo J.E."/>
            <person name="Holder J."/>
            <person name="Sullivan T.D."/>
            <person name="Marty A.J."/>
            <person name="Carmen J.C."/>
            <person name="Chen Z."/>
            <person name="Ding L."/>
            <person name="Gujja S."/>
            <person name="Magrini V."/>
            <person name="Misas E."/>
            <person name="Mitreva M."/>
            <person name="Priest M."/>
            <person name="Saif S."/>
            <person name="Whiston E.A."/>
            <person name="Young S."/>
            <person name="Zeng Q."/>
            <person name="Goldman W.E."/>
            <person name="Mardis E.R."/>
            <person name="Taylor J.W."/>
            <person name="McEwen J.G."/>
            <person name="Clay O.K."/>
            <person name="Klein B.S."/>
            <person name="Cuomo C.A."/>
        </authorList>
    </citation>
    <scope>NUCLEOTIDE SEQUENCE [LARGE SCALE GENOMIC DNA]</scope>
    <source>
        <strain evidence="3">SLH14081</strain>
    </source>
</reference>
<feature type="compositionally biased region" description="Basic and acidic residues" evidence="1">
    <location>
        <begin position="153"/>
        <end position="176"/>
    </location>
</feature>
<sequence>MVFDPTLPKTYGNFLRIKTRDLSAQELRPYSLWLKESVEEDIARFENVEDILTEKWNLLIDYTSFIDKKGLKITEGEFEVVKELIQQLQIIAAEAAVKLSTLTGLQTGQRDTNITPTVLESLQTDVNLREKLCGQYQENRTGLREEFMEYKKDRREELEQREREREEFALDDDTRSTKRLKP</sequence>
<keyword evidence="3" id="KW-1185">Reference proteome</keyword>
<evidence type="ECO:0000313" key="2">
    <source>
        <dbReference type="EMBL" id="OAT08254.1"/>
    </source>
</evidence>
<dbReference type="RefSeq" id="XP_002625354.1">
    <property type="nucleotide sequence ID" value="XM_002625308.2"/>
</dbReference>
<evidence type="ECO:0000313" key="3">
    <source>
        <dbReference type="Proteomes" id="UP000002038"/>
    </source>
</evidence>
<organism evidence="2 3">
    <name type="scientific">Blastomyces gilchristii (strain SLH14081)</name>
    <name type="common">Blastomyces dermatitidis</name>
    <dbReference type="NCBI Taxonomy" id="559298"/>
    <lineage>
        <taxon>Eukaryota</taxon>
        <taxon>Fungi</taxon>
        <taxon>Dikarya</taxon>
        <taxon>Ascomycota</taxon>
        <taxon>Pezizomycotina</taxon>
        <taxon>Eurotiomycetes</taxon>
        <taxon>Eurotiomycetidae</taxon>
        <taxon>Onygenales</taxon>
        <taxon>Ajellomycetaceae</taxon>
        <taxon>Blastomyces</taxon>
    </lineage>
</organism>
<feature type="region of interest" description="Disordered" evidence="1">
    <location>
        <begin position="153"/>
        <end position="182"/>
    </location>
</feature>
<dbReference type="GeneID" id="8505056"/>
<protein>
    <submittedName>
        <fullName evidence="2">Uncharacterized protein</fullName>
    </submittedName>
</protein>
<dbReference type="AlphaFoldDB" id="A0A179UJT7"/>
<proteinExistence type="predicted"/>
<dbReference type="Proteomes" id="UP000002038">
    <property type="component" value="Unassembled WGS sequence"/>
</dbReference>
<dbReference type="KEGG" id="bgh:BDBG_04223"/>
<dbReference type="EMBL" id="GG657454">
    <property type="protein sequence ID" value="OAT08254.1"/>
    <property type="molecule type" value="Genomic_DNA"/>
</dbReference>
<gene>
    <name evidence="2" type="ORF">BDBG_04223</name>
</gene>
<evidence type="ECO:0000256" key="1">
    <source>
        <dbReference type="SAM" id="MobiDB-lite"/>
    </source>
</evidence>
<dbReference type="OrthoDB" id="10514068at2759"/>
<accession>A0A179UJT7</accession>